<dbReference type="SUPFAM" id="SSF52047">
    <property type="entry name" value="RNI-like"/>
    <property type="match status" value="1"/>
</dbReference>
<dbReference type="Proteomes" id="UP000053958">
    <property type="component" value="Unassembled WGS sequence"/>
</dbReference>
<dbReference type="Gene3D" id="3.80.10.10">
    <property type="entry name" value="Ribonuclease Inhibitor"/>
    <property type="match status" value="1"/>
</dbReference>
<dbReference type="EMBL" id="LASV01000028">
    <property type="protein sequence ID" value="KKA25282.1"/>
    <property type="molecule type" value="Genomic_DNA"/>
</dbReference>
<comment type="caution">
    <text evidence="2">The sequence shown here is derived from an EMBL/GenBank/DDBJ whole genome shotgun (WGS) entry which is preliminary data.</text>
</comment>
<protein>
    <submittedName>
        <fullName evidence="2">Uncharacterized protein</fullName>
    </submittedName>
</protein>
<feature type="compositionally biased region" description="Acidic residues" evidence="1">
    <location>
        <begin position="469"/>
        <end position="489"/>
    </location>
</feature>
<name>A0A0F4Z444_RASE3</name>
<evidence type="ECO:0000313" key="2">
    <source>
        <dbReference type="EMBL" id="KKA25282.1"/>
    </source>
</evidence>
<dbReference type="AlphaFoldDB" id="A0A0F4Z444"/>
<dbReference type="OrthoDB" id="4226874at2759"/>
<dbReference type="GeneID" id="25312744"/>
<reference evidence="2 3" key="1">
    <citation type="submission" date="2015-04" db="EMBL/GenBank/DDBJ databases">
        <authorList>
            <person name="Heijne W.H."/>
            <person name="Fedorova N.D."/>
            <person name="Nierman W.C."/>
            <person name="Vollebregt A.W."/>
            <person name="Zhao Z."/>
            <person name="Wu L."/>
            <person name="Kumar M."/>
            <person name="Stam H."/>
            <person name="van den Berg M.A."/>
            <person name="Pel H.J."/>
        </authorList>
    </citation>
    <scope>NUCLEOTIDE SEQUENCE [LARGE SCALE GENOMIC DNA]</scope>
    <source>
        <strain evidence="2 3">CBS 393.64</strain>
    </source>
</reference>
<evidence type="ECO:0000313" key="3">
    <source>
        <dbReference type="Proteomes" id="UP000053958"/>
    </source>
</evidence>
<dbReference type="InterPro" id="IPR032675">
    <property type="entry name" value="LRR_dom_sf"/>
</dbReference>
<gene>
    <name evidence="2" type="ORF">T310_0690</name>
</gene>
<sequence>MLLEFPVEIVDIILAEVTDRNDLKSLCETCTALYKLAVPFLYKSITVRAKDELSLQKIDVEPFLRTCHTPINRLKGVKALEITSQFYTKIGDRCTHRDVGGSQYELVQNLMPLLKELKEDSLRSFTWDLGTCIPPQILGPFGHLPLKQKGIESIRLTTDGACEWNLYGNCLIDLSEFKNLKSLSWSGLRSENDFSTLHGALQQFSNQLVELDLDLIDWNTVNYFLMDQDDSRDFFVRRILAIPPGGRKGMFSALQLLSLSGVSLIDFPEEITEAFDFKTLRSLKLRLCPGWDDFLQHACQSCQPIALKSLEIQITDDIEDNFRDTISEFLESFEGLEKLFISTNSARDPLDLWYAALHHKSTLRRFVHHVRGGASEDGFSYEDMDRPDLSFTQKEIKSFGGWFLNNPLHKLDLECIGFSCRPQYLESLIIPFMQKRTLKVLHIRQSGPDLENYPSWAVQCDYFGPDSGLSEEEVDPIQTPSEEEDEDRDNDGMPGPSKHKNSSSSSSSSDDESPKLKRKFQDFAHWAFGPHGISSLRIIAFGDFSYGGRYHQHNILLCRNTSPGYFGQNFRHLNQEDRELWDLLEEYSDVLEACPTGNLFED</sequence>
<dbReference type="RefSeq" id="XP_013331894.1">
    <property type="nucleotide sequence ID" value="XM_013476440.1"/>
</dbReference>
<feature type="region of interest" description="Disordered" evidence="1">
    <location>
        <begin position="469"/>
        <end position="514"/>
    </location>
</feature>
<proteinExistence type="predicted"/>
<accession>A0A0F4Z444</accession>
<organism evidence="2 3">
    <name type="scientific">Rasamsonia emersonii (strain ATCC 16479 / CBS 393.64 / IMI 116815)</name>
    <dbReference type="NCBI Taxonomy" id="1408163"/>
    <lineage>
        <taxon>Eukaryota</taxon>
        <taxon>Fungi</taxon>
        <taxon>Dikarya</taxon>
        <taxon>Ascomycota</taxon>
        <taxon>Pezizomycotina</taxon>
        <taxon>Eurotiomycetes</taxon>
        <taxon>Eurotiomycetidae</taxon>
        <taxon>Eurotiales</taxon>
        <taxon>Trichocomaceae</taxon>
        <taxon>Rasamsonia</taxon>
    </lineage>
</organism>
<keyword evidence="3" id="KW-1185">Reference proteome</keyword>
<evidence type="ECO:0000256" key="1">
    <source>
        <dbReference type="SAM" id="MobiDB-lite"/>
    </source>
</evidence>